<dbReference type="OMA" id="PFEGFYV"/>
<protein>
    <recommendedName>
        <fullName evidence="3">DUF868 domain-containing protein</fullName>
    </recommendedName>
</protein>
<proteinExistence type="predicted"/>
<name>A0A022QT90_ERYGU</name>
<evidence type="ECO:0000313" key="2">
    <source>
        <dbReference type="Proteomes" id="UP000030748"/>
    </source>
</evidence>
<evidence type="ECO:0008006" key="3">
    <source>
        <dbReference type="Google" id="ProtNLM"/>
    </source>
</evidence>
<gene>
    <name evidence="1" type="ORF">MIMGU_mgv1a010362mg</name>
</gene>
<dbReference type="PANTHER" id="PTHR31972:SF74">
    <property type="entry name" value="EXPRESSED PROTEIN"/>
    <property type="match status" value="1"/>
</dbReference>
<dbReference type="EMBL" id="KI631034">
    <property type="protein sequence ID" value="EYU30508.1"/>
    <property type="molecule type" value="Genomic_DNA"/>
</dbReference>
<dbReference type="PhylomeDB" id="A0A022QT90"/>
<dbReference type="OrthoDB" id="1896898at2759"/>
<dbReference type="KEGG" id="egt:105965633"/>
<dbReference type="PANTHER" id="PTHR31972">
    <property type="entry name" value="EXPRESSED PROTEIN"/>
    <property type="match status" value="1"/>
</dbReference>
<accession>A0A022QT90</accession>
<keyword evidence="2" id="KW-1185">Reference proteome</keyword>
<reference evidence="1 2" key="1">
    <citation type="journal article" date="2013" name="Proc. Natl. Acad. Sci. U.S.A.">
        <title>Fine-scale variation in meiotic recombination in Mimulus inferred from population shotgun sequencing.</title>
        <authorList>
            <person name="Hellsten U."/>
            <person name="Wright K.M."/>
            <person name="Jenkins J."/>
            <person name="Shu S."/>
            <person name="Yuan Y."/>
            <person name="Wessler S.R."/>
            <person name="Schmutz J."/>
            <person name="Willis J.H."/>
            <person name="Rokhsar D.S."/>
        </authorList>
    </citation>
    <scope>NUCLEOTIDE SEQUENCE [LARGE SCALE GENOMIC DNA]</scope>
    <source>
        <strain evidence="2">cv. DUN x IM62</strain>
    </source>
</reference>
<organism evidence="1 2">
    <name type="scientific">Erythranthe guttata</name>
    <name type="common">Yellow monkey flower</name>
    <name type="synonym">Mimulus guttatus</name>
    <dbReference type="NCBI Taxonomy" id="4155"/>
    <lineage>
        <taxon>Eukaryota</taxon>
        <taxon>Viridiplantae</taxon>
        <taxon>Streptophyta</taxon>
        <taxon>Embryophyta</taxon>
        <taxon>Tracheophyta</taxon>
        <taxon>Spermatophyta</taxon>
        <taxon>Magnoliopsida</taxon>
        <taxon>eudicotyledons</taxon>
        <taxon>Gunneridae</taxon>
        <taxon>Pentapetalae</taxon>
        <taxon>asterids</taxon>
        <taxon>lamiids</taxon>
        <taxon>Lamiales</taxon>
        <taxon>Phrymaceae</taxon>
        <taxon>Erythranthe</taxon>
    </lineage>
</organism>
<dbReference type="eggNOG" id="ENOG502QRM5">
    <property type="taxonomic scope" value="Eukaryota"/>
</dbReference>
<dbReference type="Proteomes" id="UP000030748">
    <property type="component" value="Unassembled WGS sequence"/>
</dbReference>
<evidence type="ECO:0000313" key="1">
    <source>
        <dbReference type="EMBL" id="EYU30508.1"/>
    </source>
</evidence>
<dbReference type="Pfam" id="PF05910">
    <property type="entry name" value="DUF868"/>
    <property type="match status" value="1"/>
</dbReference>
<dbReference type="AlphaFoldDB" id="A0A022QT90"/>
<sequence>MKDFPSCFGENGVQVADFSSSNTSGSSGNYNSRAAPPPQNAVASIYQCKFHTKPCWITVTWIKNLMGQTLTVGIDDDDGNNTNQSLCKMDIKPWLFSKKKGSKVLEADSFRIDVYWDLSSAKFGSGPEPIEGFYVGIVFEKEMVLVLGDLRKEALKRTNCTPSLSRSVVLVSKREHIFGKKVFTTKAKFSDFTPAHDLAIECDNSMDEPFLAIRLDSKLVVHVKRLRWKFRGNDTIRVDGVDVEVFWDVHNWLFGTTSFGNGVFMFKTRDSCSGEKYSSRLDDVAVQCSWSQRLRDSRSESVGFSLVLYAWKNE</sequence>
<dbReference type="InterPro" id="IPR008586">
    <property type="entry name" value="DUF868_pln"/>
</dbReference>
<dbReference type="STRING" id="4155.A0A022QT90"/>